<evidence type="ECO:0000256" key="2">
    <source>
        <dbReference type="SAM" id="MobiDB-lite"/>
    </source>
</evidence>
<dbReference type="Proteomes" id="UP000183809">
    <property type="component" value="Unassembled WGS sequence"/>
</dbReference>
<feature type="compositionally biased region" description="Basic and acidic residues" evidence="2">
    <location>
        <begin position="430"/>
        <end position="442"/>
    </location>
</feature>
<dbReference type="AlphaFoldDB" id="A0A1J9S918"/>
<accession>A0A1J9S918</accession>
<dbReference type="InterPro" id="IPR043987">
    <property type="entry name" value="CCZ1/INTU/HSP4_longin_1"/>
</dbReference>
<feature type="chain" id="PRO_5011955896" evidence="3">
    <location>
        <begin position="23"/>
        <end position="851"/>
    </location>
</feature>
<dbReference type="GO" id="GO:0035658">
    <property type="term" value="C:Mon1-Ccz1 complex"/>
    <property type="evidence" value="ECO:0007669"/>
    <property type="project" value="InterPro"/>
</dbReference>
<dbReference type="InterPro" id="IPR013176">
    <property type="entry name" value="Ccz1"/>
</dbReference>
<feature type="region of interest" description="Disordered" evidence="2">
    <location>
        <begin position="299"/>
        <end position="389"/>
    </location>
</feature>
<dbReference type="GO" id="GO:0016192">
    <property type="term" value="P:vesicle-mediated transport"/>
    <property type="evidence" value="ECO:0007669"/>
    <property type="project" value="InterPro"/>
</dbReference>
<organism evidence="5 6">
    <name type="scientific">Diplodia corticola</name>
    <dbReference type="NCBI Taxonomy" id="236234"/>
    <lineage>
        <taxon>Eukaryota</taxon>
        <taxon>Fungi</taxon>
        <taxon>Dikarya</taxon>
        <taxon>Ascomycota</taxon>
        <taxon>Pezizomycotina</taxon>
        <taxon>Dothideomycetes</taxon>
        <taxon>Dothideomycetes incertae sedis</taxon>
        <taxon>Botryosphaeriales</taxon>
        <taxon>Botryosphaeriaceae</taxon>
        <taxon>Diplodia</taxon>
    </lineage>
</organism>
<evidence type="ECO:0000256" key="3">
    <source>
        <dbReference type="SAM" id="SignalP"/>
    </source>
</evidence>
<feature type="compositionally biased region" description="Polar residues" evidence="2">
    <location>
        <begin position="334"/>
        <end position="349"/>
    </location>
</feature>
<gene>
    <name evidence="5" type="ORF">BKCO1_1300027</name>
</gene>
<dbReference type="Pfam" id="PF19031">
    <property type="entry name" value="Intu_longin_1"/>
    <property type="match status" value="1"/>
</dbReference>
<evidence type="ECO:0000313" key="5">
    <source>
        <dbReference type="EMBL" id="OJD36077.1"/>
    </source>
</evidence>
<feature type="signal peptide" evidence="3">
    <location>
        <begin position="1"/>
        <end position="22"/>
    </location>
</feature>
<proteinExistence type="inferred from homology"/>
<protein>
    <submittedName>
        <fullName evidence="5">Vacuolar fusion protein</fullName>
    </submittedName>
</protein>
<dbReference type="OrthoDB" id="240546at2759"/>
<feature type="compositionally biased region" description="Polar residues" evidence="2">
    <location>
        <begin position="726"/>
        <end position="740"/>
    </location>
</feature>
<evidence type="ECO:0000259" key="4">
    <source>
        <dbReference type="Pfam" id="PF19031"/>
    </source>
</evidence>
<feature type="domain" description="CCZ1/INTU/HSP4 first Longin" evidence="4">
    <location>
        <begin position="11"/>
        <end position="142"/>
    </location>
</feature>
<name>A0A1J9S918_9PEZI</name>
<dbReference type="STRING" id="236234.A0A1J9S918"/>
<comment type="caution">
    <text evidence="5">The sequence shown here is derived from an EMBL/GenBank/DDBJ whole genome shotgun (WGS) entry which is preliminary data.</text>
</comment>
<feature type="region of interest" description="Disordered" evidence="2">
    <location>
        <begin position="238"/>
        <end position="263"/>
    </location>
</feature>
<feature type="compositionally biased region" description="Basic residues" evidence="2">
    <location>
        <begin position="309"/>
        <end position="318"/>
    </location>
</feature>
<dbReference type="GeneID" id="31011166"/>
<dbReference type="RefSeq" id="XP_020132337.1">
    <property type="nucleotide sequence ID" value="XM_020270907.1"/>
</dbReference>
<feature type="region of interest" description="Disordered" evidence="2">
    <location>
        <begin position="715"/>
        <end position="751"/>
    </location>
</feature>
<dbReference type="PANTHER" id="PTHR13056">
    <property type="entry name" value="VACUOLAR FUSION PROTEIN CCZ1 HOMOLOG-RELATED"/>
    <property type="match status" value="1"/>
</dbReference>
<keyword evidence="6" id="KW-1185">Reference proteome</keyword>
<comment type="similarity">
    <text evidence="1">Belongs to the CCZ1 family.</text>
</comment>
<evidence type="ECO:0000256" key="1">
    <source>
        <dbReference type="ARBA" id="ARBA00005352"/>
    </source>
</evidence>
<dbReference type="PANTHER" id="PTHR13056:SF0">
    <property type="entry name" value="VACUOLAR FUSION PROTEIN CCZ1 HOMOLOG-RELATED"/>
    <property type="match status" value="1"/>
</dbReference>
<feature type="compositionally biased region" description="Polar residues" evidence="2">
    <location>
        <begin position="361"/>
        <end position="381"/>
    </location>
</feature>
<keyword evidence="3" id="KW-0732">Signal</keyword>
<sequence length="851" mass="93667">MAARVVPAQLAFLAIFCPALSANDDAFRDQLVFYHANKAARHHDDDENERLRQIGLAQGMVDFARSFSDGEPVDHVDTEKSRIVMHELEKDWWVLASIDLTRLPVAPSSSDDQPAIEYSAREVAPPELLLRQLLRAHSIFRLHHGPSLADLYVRLPRQKFCSTLERFWARFSKDWDVLLHGNPASDIYPAMKLAAGGELGMGVGEEEWGSGEREVFEDFTNRTDGMVDMVVCRFGEPHPASRQNQSLVPADEEEPWMGAGRSPEPADGVIFSGVGAVSRSSLCAISDWMQSLYTYGDHAYGVKENPHSDRRRRRRRERTSKPINRLESHKRTPSQKSTKGTPPRTSSSLPPGIPRPIVTAVEQSLDQASSAAEANQDQEQTVNERERSDGDTWMKYLTWGYSTSWGGIRPKPEQRLSGQSIKGQAEEDLEKTHQASLRHVDPQPDVDPTGEAVKAQIRRETNGHFLIGLQGGLEEVIMHEDNDAGTEEEGNPGTSWESRTLLRTLHVKLLKQKEQSDGEQSSEDTVSQPQPQYERLRIVIYVHRPFITTMLFESRTATLSYPAFYRHLHSYLAPLHKPLTTSTSPNRVAARIAASSNPYSTTAGGSGPNPQPIYDLIYDPIHLTVHSSIPNIPEPGTAGAEGLSMPNGTVNGPCWTRVEALNVHSQILATLGSARRAPSDIERTAKTSRGWWLVWMRLPPSKSLPDDMVIPTSPAIPASEGRHLSGKTSASSLKHLSPSTSRHESEEEEAISKKLPINHKVTESRNLLTATLREALLIRRSREAGPPNVRNIRHGGGASGSGSSLWRLGLGGGGSAVATGGAAAGWGPRGLAEGVGIDARKYVEGLLSLSR</sequence>
<dbReference type="EMBL" id="MNUE01000013">
    <property type="protein sequence ID" value="OJD36077.1"/>
    <property type="molecule type" value="Genomic_DNA"/>
</dbReference>
<reference evidence="5 6" key="1">
    <citation type="submission" date="2016-10" db="EMBL/GenBank/DDBJ databases">
        <title>Proteomics and genomics reveal pathogen-plant mechanisms compatible with a hemibiotrophic lifestyle of Diplodia corticola.</title>
        <authorList>
            <person name="Fernandes I."/>
            <person name="De Jonge R."/>
            <person name="Van De Peer Y."/>
            <person name="Devreese B."/>
            <person name="Alves A."/>
            <person name="Esteves A.C."/>
        </authorList>
    </citation>
    <scope>NUCLEOTIDE SEQUENCE [LARGE SCALE GENOMIC DNA]</scope>
    <source>
        <strain evidence="5 6">CBS 112549</strain>
    </source>
</reference>
<feature type="region of interest" description="Disordered" evidence="2">
    <location>
        <begin position="420"/>
        <end position="449"/>
    </location>
</feature>
<evidence type="ECO:0000313" key="6">
    <source>
        <dbReference type="Proteomes" id="UP000183809"/>
    </source>
</evidence>